<dbReference type="InterPro" id="IPR043128">
    <property type="entry name" value="Rev_trsase/Diguanyl_cyclase"/>
</dbReference>
<dbReference type="PANTHER" id="PTHR45138:SF24">
    <property type="entry name" value="DIGUANYLATE CYCLASE DGCC-RELATED"/>
    <property type="match status" value="1"/>
</dbReference>
<dbReference type="Gene3D" id="1.25.40.10">
    <property type="entry name" value="Tetratricopeptide repeat domain"/>
    <property type="match status" value="2"/>
</dbReference>
<dbReference type="InterPro" id="IPR050469">
    <property type="entry name" value="Diguanylate_Cyclase"/>
</dbReference>
<protein>
    <recommendedName>
        <fullName evidence="1">diguanylate cyclase</fullName>
        <ecNumber evidence="1">2.7.7.65</ecNumber>
    </recommendedName>
</protein>
<dbReference type="PANTHER" id="PTHR45138">
    <property type="entry name" value="REGULATORY COMPONENTS OF SENSORY TRANSDUCTION SYSTEM"/>
    <property type="match status" value="1"/>
</dbReference>
<keyword evidence="3" id="KW-0732">Signal</keyword>
<dbReference type="SUPFAM" id="SSF55073">
    <property type="entry name" value="Nucleotide cyclase"/>
    <property type="match status" value="1"/>
</dbReference>
<keyword evidence="2" id="KW-0812">Transmembrane</keyword>
<dbReference type="Pfam" id="PF00990">
    <property type="entry name" value="GGDEF"/>
    <property type="match status" value="1"/>
</dbReference>
<dbReference type="Pfam" id="PF13181">
    <property type="entry name" value="TPR_8"/>
    <property type="match status" value="1"/>
</dbReference>
<dbReference type="NCBIfam" id="TIGR00254">
    <property type="entry name" value="GGDEF"/>
    <property type="match status" value="1"/>
</dbReference>
<dbReference type="EMBL" id="JAFIWB010000019">
    <property type="protein sequence ID" value="MBN6103599.1"/>
    <property type="molecule type" value="Genomic_DNA"/>
</dbReference>
<dbReference type="SMART" id="SM00267">
    <property type="entry name" value="GGDEF"/>
    <property type="match status" value="1"/>
</dbReference>
<evidence type="ECO:0000256" key="3">
    <source>
        <dbReference type="SAM" id="SignalP"/>
    </source>
</evidence>
<organism evidence="5 6">
    <name type="scientific">Xanthomonas bonasiae</name>
    <dbReference type="NCBI Taxonomy" id="2810351"/>
    <lineage>
        <taxon>Bacteria</taxon>
        <taxon>Pseudomonadati</taxon>
        <taxon>Pseudomonadota</taxon>
        <taxon>Gammaproteobacteria</taxon>
        <taxon>Lysobacterales</taxon>
        <taxon>Lysobacteraceae</taxon>
        <taxon>Xanthomonas</taxon>
    </lineage>
</organism>
<keyword evidence="2" id="KW-0472">Membrane</keyword>
<evidence type="ECO:0000256" key="2">
    <source>
        <dbReference type="SAM" id="Phobius"/>
    </source>
</evidence>
<accession>A0ABS3B9L0</accession>
<dbReference type="Gene3D" id="3.30.70.270">
    <property type="match status" value="1"/>
</dbReference>
<feature type="chain" id="PRO_5046150382" description="diguanylate cyclase" evidence="3">
    <location>
        <begin position="27"/>
        <end position="634"/>
    </location>
</feature>
<keyword evidence="6" id="KW-1185">Reference proteome</keyword>
<evidence type="ECO:0000256" key="1">
    <source>
        <dbReference type="ARBA" id="ARBA00012528"/>
    </source>
</evidence>
<proteinExistence type="predicted"/>
<dbReference type="InterPro" id="IPR000160">
    <property type="entry name" value="GGDEF_dom"/>
</dbReference>
<feature type="signal peptide" evidence="3">
    <location>
        <begin position="1"/>
        <end position="26"/>
    </location>
</feature>
<sequence>MTFPLFTGLGRAVFVAAGLLASPVLAQTVPGADPYEPQLRRCQTSIAQQPSASRDIANDLLTMPGLPVPVQVRATGCLATAQQMLGDSTQAAATTERLLALLQTPGLPPLVRNGGRLQAAALLQQGGQLTRALKLLEQIQADAQRSGDTVAQIGALAGIALMRGDALDDSEGALHYFRQAIALAEQLQRPPAQADMMLYYNYGYALLMLKRYDEADAAFDRATAVAVKLTNQDLFLHRIASHRGEIQRAGGHAERAEPMLQKALYWQQADGDPQGAAVTLQRLARLRLDQGRAKDALVYAEQAQTLSERSRFVAEIRNGLDLISEIHAALGNADAAAHYAQQARAMDRDKARAETLVSLAKLQADAARKLPPIADTGAARADNAGRIAIGLALVLALGVALAILYRRRQRREAERSLLDPLTGLLNRPEAERRMQALFAAPSRDKREADGRCALLLVDVDGFKELNARYGHAAGDRALLALAGCLRESCDAGDLIARWGSEEFLVVRADTSAAAAFALAAHLRGAVERLRVEAGQGELLPLTVSVGAAPFPLFRRPDARLQDTVALAECAVQAAGHAGGNAWAGLWGTPGDVTVTPQQVLADPVRARAQGWVLLDGSDPLLWTRAFAAPDAQRA</sequence>
<reference evidence="5 6" key="1">
    <citation type="submission" date="2021-02" db="EMBL/GenBank/DDBJ databases">
        <title>Taxonomically Unique Crown Gall-Associated Xanthomonas Stains Have Deficiency in Virulence Repertories.</title>
        <authorList>
            <person name="Mafakheri H."/>
            <person name="Taghavi S.M."/>
            <person name="Dimkic I."/>
            <person name="Nemanja K."/>
            <person name="Osdaghi E."/>
        </authorList>
    </citation>
    <scope>NUCLEOTIDE SEQUENCE [LARGE SCALE GENOMIC DNA]</scope>
    <source>
        <strain evidence="5 6">FX4</strain>
    </source>
</reference>
<dbReference type="RefSeq" id="WP_206230352.1">
    <property type="nucleotide sequence ID" value="NZ_JAFIWB010000019.1"/>
</dbReference>
<gene>
    <name evidence="5" type="ORF">JR064_15630</name>
</gene>
<feature type="transmembrane region" description="Helical" evidence="2">
    <location>
        <begin position="387"/>
        <end position="405"/>
    </location>
</feature>
<dbReference type="InterPro" id="IPR029787">
    <property type="entry name" value="Nucleotide_cyclase"/>
</dbReference>
<comment type="caution">
    <text evidence="5">The sequence shown here is derived from an EMBL/GenBank/DDBJ whole genome shotgun (WGS) entry which is preliminary data.</text>
</comment>
<dbReference type="CDD" id="cd01949">
    <property type="entry name" value="GGDEF"/>
    <property type="match status" value="1"/>
</dbReference>
<dbReference type="EC" id="2.7.7.65" evidence="1"/>
<evidence type="ECO:0000313" key="6">
    <source>
        <dbReference type="Proteomes" id="UP000695802"/>
    </source>
</evidence>
<dbReference type="PROSITE" id="PS50887">
    <property type="entry name" value="GGDEF"/>
    <property type="match status" value="1"/>
</dbReference>
<feature type="domain" description="GGDEF" evidence="4">
    <location>
        <begin position="450"/>
        <end position="587"/>
    </location>
</feature>
<name>A0ABS3B9L0_9XANT</name>
<dbReference type="InterPro" id="IPR019734">
    <property type="entry name" value="TPR_rpt"/>
</dbReference>
<evidence type="ECO:0000259" key="4">
    <source>
        <dbReference type="PROSITE" id="PS50887"/>
    </source>
</evidence>
<dbReference type="SMART" id="SM00028">
    <property type="entry name" value="TPR"/>
    <property type="match status" value="4"/>
</dbReference>
<dbReference type="SUPFAM" id="SSF48452">
    <property type="entry name" value="TPR-like"/>
    <property type="match status" value="2"/>
</dbReference>
<dbReference type="Proteomes" id="UP000695802">
    <property type="component" value="Unassembled WGS sequence"/>
</dbReference>
<dbReference type="InterPro" id="IPR011990">
    <property type="entry name" value="TPR-like_helical_dom_sf"/>
</dbReference>
<evidence type="ECO:0000313" key="5">
    <source>
        <dbReference type="EMBL" id="MBN6103599.1"/>
    </source>
</evidence>
<keyword evidence="2" id="KW-1133">Transmembrane helix</keyword>